<dbReference type="PANTHER" id="PTHR22091">
    <property type="entry name" value="COILED-COIL DOMAIN-CONTAINING PROTEIN 77"/>
    <property type="match status" value="1"/>
</dbReference>
<evidence type="ECO:0000313" key="4">
    <source>
        <dbReference type="Proteomes" id="UP000009046"/>
    </source>
</evidence>
<dbReference type="GO" id="GO:0005813">
    <property type="term" value="C:centrosome"/>
    <property type="evidence" value="ECO:0007669"/>
    <property type="project" value="TreeGrafter"/>
</dbReference>
<keyword evidence="1" id="KW-0175">Coiled coil</keyword>
<dbReference type="VEuPathDB" id="VectorBase:PHUM299070"/>
<dbReference type="EnsemblMetazoa" id="PHUM299070-RA">
    <property type="protein sequence ID" value="PHUM299070-PA"/>
    <property type="gene ID" value="PHUM299070"/>
</dbReference>
<dbReference type="AlphaFoldDB" id="E0VM05"/>
<feature type="coiled-coil region" evidence="1">
    <location>
        <begin position="202"/>
        <end position="240"/>
    </location>
</feature>
<dbReference type="CTD" id="8229783"/>
<reference evidence="3" key="3">
    <citation type="submission" date="2020-05" db="UniProtKB">
        <authorList>
            <consortium name="EnsemblMetazoa"/>
        </authorList>
    </citation>
    <scope>IDENTIFICATION</scope>
    <source>
        <strain evidence="3">USDA</strain>
    </source>
</reference>
<dbReference type="EMBL" id="AAZO01003469">
    <property type="status" value="NOT_ANNOTATED_CDS"/>
    <property type="molecule type" value="Genomic_DNA"/>
</dbReference>
<protein>
    <submittedName>
        <fullName evidence="2 3">Coiled-coil domain-containing protein, putative</fullName>
    </submittedName>
</protein>
<reference evidence="2" key="2">
    <citation type="submission" date="2007-04" db="EMBL/GenBank/DDBJ databases">
        <title>The genome of the human body louse.</title>
        <authorList>
            <consortium name="The Human Body Louse Genome Consortium"/>
            <person name="Kirkness E."/>
            <person name="Walenz B."/>
            <person name="Hass B."/>
            <person name="Bruggner R."/>
            <person name="Strausberg R."/>
        </authorList>
    </citation>
    <scope>NUCLEOTIDE SEQUENCE</scope>
    <source>
        <strain evidence="2">USDA</strain>
    </source>
</reference>
<dbReference type="OrthoDB" id="8191605at2759"/>
<dbReference type="InterPro" id="IPR037696">
    <property type="entry name" value="CCDC77"/>
</dbReference>
<dbReference type="PANTHER" id="PTHR22091:SF1">
    <property type="entry name" value="COILED-COIL DOMAIN-CONTAINING PROTEIN 77"/>
    <property type="match status" value="1"/>
</dbReference>
<accession>E0VM05</accession>
<dbReference type="eggNOG" id="ENOG502QT8A">
    <property type="taxonomic scope" value="Eukaryota"/>
</dbReference>
<reference evidence="2" key="1">
    <citation type="submission" date="2007-04" db="EMBL/GenBank/DDBJ databases">
        <title>Annotation of Pediculus humanus corporis strain USDA.</title>
        <authorList>
            <person name="Kirkness E."/>
            <person name="Hannick L."/>
            <person name="Hass B."/>
            <person name="Bruggner R."/>
            <person name="Lawson D."/>
            <person name="Bidwell S."/>
            <person name="Joardar V."/>
            <person name="Caler E."/>
            <person name="Walenz B."/>
            <person name="Inman J."/>
            <person name="Schobel S."/>
            <person name="Galinsky K."/>
            <person name="Amedeo P."/>
            <person name="Strausberg R."/>
        </authorList>
    </citation>
    <scope>NUCLEOTIDE SEQUENCE</scope>
    <source>
        <strain evidence="2">USDA</strain>
    </source>
</reference>
<gene>
    <name evidence="3" type="primary">8229783</name>
    <name evidence="2" type="ORF">Phum_PHUM299070</name>
</gene>
<dbReference type="InParanoid" id="E0VM05"/>
<dbReference type="Proteomes" id="UP000009046">
    <property type="component" value="Unassembled WGS sequence"/>
</dbReference>
<keyword evidence="4" id="KW-1185">Reference proteome</keyword>
<organism>
    <name type="scientific">Pediculus humanus subsp. corporis</name>
    <name type="common">Body louse</name>
    <dbReference type="NCBI Taxonomy" id="121224"/>
    <lineage>
        <taxon>Eukaryota</taxon>
        <taxon>Metazoa</taxon>
        <taxon>Ecdysozoa</taxon>
        <taxon>Arthropoda</taxon>
        <taxon>Hexapoda</taxon>
        <taxon>Insecta</taxon>
        <taxon>Pterygota</taxon>
        <taxon>Neoptera</taxon>
        <taxon>Paraneoptera</taxon>
        <taxon>Psocodea</taxon>
        <taxon>Troctomorpha</taxon>
        <taxon>Phthiraptera</taxon>
        <taxon>Anoplura</taxon>
        <taxon>Pediculidae</taxon>
        <taxon>Pediculus</taxon>
    </lineage>
</organism>
<dbReference type="OMA" id="HLSHMYR"/>
<evidence type="ECO:0000313" key="2">
    <source>
        <dbReference type="EMBL" id="EEB14411.1"/>
    </source>
</evidence>
<dbReference type="KEGG" id="phu:Phum_PHUM299070"/>
<dbReference type="RefSeq" id="XP_002427149.1">
    <property type="nucleotide sequence ID" value="XM_002427104.1"/>
</dbReference>
<feature type="coiled-coil region" evidence="1">
    <location>
        <begin position="377"/>
        <end position="444"/>
    </location>
</feature>
<evidence type="ECO:0000256" key="1">
    <source>
        <dbReference type="SAM" id="Coils"/>
    </source>
</evidence>
<sequence>MKNRKNSVKSLLSLNPSTFLDSNWSDSPRLSQQLLAYYKSKSLKLEKDYDDLLKIIQEVKQVCDLTNELQLELNLRTEEVSKLQQLIGDLQVQLFREREENIRISAENDNLKIQNFENQKKINMLMMINGITDKKYYHFMTNDFQDKLVSSKLPPKLQKLKEERYKNLIEALDNQNKTSGTGDSQLSALNNESQEFYLNNHVKILKEEVEVLLKEKDLLNEERKIERQRLQKELDLLGSKFKESQDLLCTTTEKLVYLKKKNEKNESVWMEEKNKCLKIIHSLKLRLGDEITDIWSSENSHTRQNSNEGLKEKQIEKKLAEQYQQKIVALESEVNSLRERANTCRQIFRDKTEKMTAQVAYLKNKYDDLDRRRLLEAEGFRTDIKMLNKRLQELEKKLVKSATEIQKNEQQQLLVSARNTLYRAKQLEKELESVKTKLYSLESNPEQNLYY</sequence>
<dbReference type="STRING" id="121224.E0VM05"/>
<dbReference type="GeneID" id="8229783"/>
<feature type="coiled-coil region" evidence="1">
    <location>
        <begin position="313"/>
        <end position="347"/>
    </location>
</feature>
<evidence type="ECO:0000313" key="3">
    <source>
        <dbReference type="EnsemblMetazoa" id="PHUM299070-PA"/>
    </source>
</evidence>
<proteinExistence type="predicted"/>
<dbReference type="EMBL" id="DS235286">
    <property type="protein sequence ID" value="EEB14411.1"/>
    <property type="molecule type" value="Genomic_DNA"/>
</dbReference>
<name>E0VM05_PEDHC</name>
<dbReference type="HOGENOM" id="CLU_035281_0_0_1"/>